<dbReference type="InterPro" id="IPR039421">
    <property type="entry name" value="Type_1_exporter"/>
</dbReference>
<dbReference type="InterPro" id="IPR017871">
    <property type="entry name" value="ABC_transporter-like_CS"/>
</dbReference>
<keyword evidence="4 11" id="KW-0067">ATP-binding</keyword>
<keyword evidence="2 8" id="KW-0812">Transmembrane</keyword>
<feature type="region of interest" description="Disordered" evidence="7">
    <location>
        <begin position="319"/>
        <end position="378"/>
    </location>
</feature>
<keyword evidence="3" id="KW-0547">Nucleotide-binding</keyword>
<keyword evidence="5 8" id="KW-1133">Transmembrane helix</keyword>
<dbReference type="GO" id="GO:0140359">
    <property type="term" value="F:ABC-type transporter activity"/>
    <property type="evidence" value="ECO:0007669"/>
    <property type="project" value="InterPro"/>
</dbReference>
<comment type="subcellular location">
    <subcellularLocation>
        <location evidence="1">Cell membrane</location>
        <topology evidence="1">Multi-pass membrane protein</topology>
    </subcellularLocation>
</comment>
<evidence type="ECO:0000256" key="5">
    <source>
        <dbReference type="ARBA" id="ARBA00022989"/>
    </source>
</evidence>
<feature type="compositionally biased region" description="Basic and acidic residues" evidence="7">
    <location>
        <begin position="369"/>
        <end position="378"/>
    </location>
</feature>
<evidence type="ECO:0000256" key="1">
    <source>
        <dbReference type="ARBA" id="ARBA00004651"/>
    </source>
</evidence>
<accession>A0A2I1KSL3</accession>
<dbReference type="EMBL" id="PKHA01000006">
    <property type="protein sequence ID" value="PKY98615.1"/>
    <property type="molecule type" value="Genomic_DNA"/>
</dbReference>
<sequence length="579" mass="59755">MPVTPAARLADPTADWRASALQAVLAALVAAVCAGATQLIARSSAASEEGHIRRRVLAHLLDLGPGAVSEARSGATVALLTDGAERVAAYRQTFLAPTIAAVSSPLLVLALTAVTVDAVSAAVLALLFVAVPGGIALAHKRLRRSSGGSRSQRMRLAAEYLDALQGLTTLALARAASRRGAALRERGEANRRALMRLLAGNQLVILVTDGLFSLLLVTVAAALALARLAGGALDLGGALALVLVSLTLLEPLDHVGSFFYVGMGGMANQRAMRRVLARRRPVPATCSPADDDAASLPGTRTEPVVALRSVSAAWPLPVVLGAGHPGGQPGRHPGGQPGGRRGDHSGQQAEGHPSARPAGPGHRTANGSSERRVQEHRLRPVLTDVDLEVPAGRRLAVVGPSGAGKSTLLALLAGDLLPTSGTVSINGTRSSAATADEVRGASALVTQSTWLFTGTIADNLRLADPDATPERMWWALEAANLADEVRAMSQGLETAVGERGMSLSGGQAQRLSLARAFLADRPLLLLDEPTSQVDLASEAQIVEAIERLAEGRTVVTVSHRAGALTACDRVVTVENGGLR</sequence>
<dbReference type="SMART" id="SM00382">
    <property type="entry name" value="AAA"/>
    <property type="match status" value="1"/>
</dbReference>
<dbReference type="GO" id="GO:0016887">
    <property type="term" value="F:ATP hydrolysis activity"/>
    <property type="evidence" value="ECO:0007669"/>
    <property type="project" value="InterPro"/>
</dbReference>
<feature type="transmembrane region" description="Helical" evidence="8">
    <location>
        <begin position="119"/>
        <end position="138"/>
    </location>
</feature>
<evidence type="ECO:0000256" key="4">
    <source>
        <dbReference type="ARBA" id="ARBA00022840"/>
    </source>
</evidence>
<proteinExistence type="predicted"/>
<dbReference type="AlphaFoldDB" id="A0A2I1KSL3"/>
<organism evidence="11 12">
    <name type="scientific">Actinomyces urogenitalis</name>
    <dbReference type="NCBI Taxonomy" id="103621"/>
    <lineage>
        <taxon>Bacteria</taxon>
        <taxon>Bacillati</taxon>
        <taxon>Actinomycetota</taxon>
        <taxon>Actinomycetes</taxon>
        <taxon>Actinomycetales</taxon>
        <taxon>Actinomycetaceae</taxon>
        <taxon>Actinomyces</taxon>
    </lineage>
</organism>
<feature type="transmembrane region" description="Helical" evidence="8">
    <location>
        <begin position="20"/>
        <end position="41"/>
    </location>
</feature>
<feature type="domain" description="ABC transporter" evidence="9">
    <location>
        <begin position="362"/>
        <end position="579"/>
    </location>
</feature>
<reference evidence="11 12" key="1">
    <citation type="submission" date="2017-12" db="EMBL/GenBank/DDBJ databases">
        <title>Phylogenetic diversity of female urinary microbiome.</title>
        <authorList>
            <person name="Thomas-White K."/>
            <person name="Wolfe A.J."/>
        </authorList>
    </citation>
    <scope>NUCLEOTIDE SEQUENCE [LARGE SCALE GENOMIC DNA]</scope>
    <source>
        <strain evidence="11 12">UMB0319</strain>
    </source>
</reference>
<name>A0A2I1KSL3_9ACTO</name>
<dbReference type="GO" id="GO:0005524">
    <property type="term" value="F:ATP binding"/>
    <property type="evidence" value="ECO:0007669"/>
    <property type="project" value="UniProtKB-KW"/>
</dbReference>
<dbReference type="Pfam" id="PF00005">
    <property type="entry name" value="ABC_tran"/>
    <property type="match status" value="1"/>
</dbReference>
<dbReference type="SUPFAM" id="SSF90123">
    <property type="entry name" value="ABC transporter transmembrane region"/>
    <property type="match status" value="1"/>
</dbReference>
<dbReference type="PANTHER" id="PTHR24221">
    <property type="entry name" value="ATP-BINDING CASSETTE SUB-FAMILY B"/>
    <property type="match status" value="1"/>
</dbReference>
<dbReference type="Gene3D" id="1.20.1560.10">
    <property type="entry name" value="ABC transporter type 1, transmembrane domain"/>
    <property type="match status" value="1"/>
</dbReference>
<feature type="transmembrane region" description="Helical" evidence="8">
    <location>
        <begin position="203"/>
        <end position="226"/>
    </location>
</feature>
<dbReference type="InterPro" id="IPR003593">
    <property type="entry name" value="AAA+_ATPase"/>
</dbReference>
<dbReference type="PROSITE" id="PS50893">
    <property type="entry name" value="ABC_TRANSPORTER_2"/>
    <property type="match status" value="1"/>
</dbReference>
<protein>
    <submittedName>
        <fullName evidence="11">ABC transporter ATP-binding protein</fullName>
    </submittedName>
</protein>
<dbReference type="InterPro" id="IPR011527">
    <property type="entry name" value="ABC1_TM_dom"/>
</dbReference>
<keyword evidence="6 8" id="KW-0472">Membrane</keyword>
<comment type="caution">
    <text evidence="11">The sequence shown here is derived from an EMBL/GenBank/DDBJ whole genome shotgun (WGS) entry which is preliminary data.</text>
</comment>
<dbReference type="Proteomes" id="UP000234778">
    <property type="component" value="Unassembled WGS sequence"/>
</dbReference>
<evidence type="ECO:0000256" key="6">
    <source>
        <dbReference type="ARBA" id="ARBA00023136"/>
    </source>
</evidence>
<evidence type="ECO:0000256" key="2">
    <source>
        <dbReference type="ARBA" id="ARBA00022692"/>
    </source>
</evidence>
<dbReference type="Gene3D" id="3.40.50.300">
    <property type="entry name" value="P-loop containing nucleotide triphosphate hydrolases"/>
    <property type="match status" value="1"/>
</dbReference>
<gene>
    <name evidence="11" type="ORF">CYJ26_07215</name>
</gene>
<dbReference type="Pfam" id="PF00664">
    <property type="entry name" value="ABC_membrane"/>
    <property type="match status" value="1"/>
</dbReference>
<evidence type="ECO:0000256" key="3">
    <source>
        <dbReference type="ARBA" id="ARBA00022741"/>
    </source>
</evidence>
<evidence type="ECO:0000259" key="9">
    <source>
        <dbReference type="PROSITE" id="PS50893"/>
    </source>
</evidence>
<dbReference type="PROSITE" id="PS00211">
    <property type="entry name" value="ABC_TRANSPORTER_1"/>
    <property type="match status" value="1"/>
</dbReference>
<evidence type="ECO:0000259" key="10">
    <source>
        <dbReference type="PROSITE" id="PS50929"/>
    </source>
</evidence>
<dbReference type="InterPro" id="IPR036640">
    <property type="entry name" value="ABC1_TM_sf"/>
</dbReference>
<evidence type="ECO:0000256" key="7">
    <source>
        <dbReference type="SAM" id="MobiDB-lite"/>
    </source>
</evidence>
<dbReference type="InterPro" id="IPR027417">
    <property type="entry name" value="P-loop_NTPase"/>
</dbReference>
<feature type="transmembrane region" description="Helical" evidence="8">
    <location>
        <begin position="94"/>
        <end position="113"/>
    </location>
</feature>
<dbReference type="PROSITE" id="PS50929">
    <property type="entry name" value="ABC_TM1F"/>
    <property type="match status" value="1"/>
</dbReference>
<dbReference type="GO" id="GO:0005886">
    <property type="term" value="C:plasma membrane"/>
    <property type="evidence" value="ECO:0007669"/>
    <property type="project" value="UniProtKB-SubCell"/>
</dbReference>
<dbReference type="PANTHER" id="PTHR24221:SF590">
    <property type="entry name" value="COMPONENT LINKED WITH THE ASSEMBLY OF CYTOCHROME' TRANSPORT TRANSMEMBRANE ATP-BINDING PROTEIN ABC TRANSPORTER CYDD-RELATED"/>
    <property type="match status" value="1"/>
</dbReference>
<dbReference type="SUPFAM" id="SSF52540">
    <property type="entry name" value="P-loop containing nucleoside triphosphate hydrolases"/>
    <property type="match status" value="1"/>
</dbReference>
<feature type="domain" description="ABC transmembrane type-1" evidence="10">
    <location>
        <begin position="20"/>
        <end position="264"/>
    </location>
</feature>
<evidence type="ECO:0000313" key="12">
    <source>
        <dbReference type="Proteomes" id="UP000234778"/>
    </source>
</evidence>
<feature type="compositionally biased region" description="Gly residues" evidence="7">
    <location>
        <begin position="323"/>
        <end position="339"/>
    </location>
</feature>
<dbReference type="InterPro" id="IPR003439">
    <property type="entry name" value="ABC_transporter-like_ATP-bd"/>
</dbReference>
<evidence type="ECO:0000256" key="8">
    <source>
        <dbReference type="SAM" id="Phobius"/>
    </source>
</evidence>
<evidence type="ECO:0000313" key="11">
    <source>
        <dbReference type="EMBL" id="PKY98615.1"/>
    </source>
</evidence>